<accession>A0A9D4CWT2</accession>
<reference evidence="2" key="2">
    <citation type="submission" date="2020-11" db="EMBL/GenBank/DDBJ databases">
        <authorList>
            <person name="McCartney M.A."/>
            <person name="Auch B."/>
            <person name="Kono T."/>
            <person name="Mallez S."/>
            <person name="Becker A."/>
            <person name="Gohl D.M."/>
            <person name="Silverstein K.A.T."/>
            <person name="Koren S."/>
            <person name="Bechman K.B."/>
            <person name="Herman A."/>
            <person name="Abrahante J.E."/>
            <person name="Garbe J."/>
        </authorList>
    </citation>
    <scope>NUCLEOTIDE SEQUENCE</scope>
    <source>
        <strain evidence="2">Duluth1</strain>
        <tissue evidence="2">Whole animal</tissue>
    </source>
</reference>
<gene>
    <name evidence="2" type="ORF">DPMN_041431</name>
</gene>
<evidence type="ECO:0000256" key="1">
    <source>
        <dbReference type="SAM" id="MobiDB-lite"/>
    </source>
</evidence>
<evidence type="ECO:0000313" key="3">
    <source>
        <dbReference type="Proteomes" id="UP000828390"/>
    </source>
</evidence>
<keyword evidence="3" id="KW-1185">Reference proteome</keyword>
<sequence>MHKIEIGAAANPETKMFTKKDESMINYGAKTTNNTNTCKEEEAPPSKQIKSHSKEEEEAPPSKQNKFPGPLAILCDDDEDDADHVDDEEEDEVYEVMNRVESLFRH</sequence>
<organism evidence="2 3">
    <name type="scientific">Dreissena polymorpha</name>
    <name type="common">Zebra mussel</name>
    <name type="synonym">Mytilus polymorpha</name>
    <dbReference type="NCBI Taxonomy" id="45954"/>
    <lineage>
        <taxon>Eukaryota</taxon>
        <taxon>Metazoa</taxon>
        <taxon>Spiralia</taxon>
        <taxon>Lophotrochozoa</taxon>
        <taxon>Mollusca</taxon>
        <taxon>Bivalvia</taxon>
        <taxon>Autobranchia</taxon>
        <taxon>Heteroconchia</taxon>
        <taxon>Euheterodonta</taxon>
        <taxon>Imparidentia</taxon>
        <taxon>Neoheterodontei</taxon>
        <taxon>Myida</taxon>
        <taxon>Dreissenoidea</taxon>
        <taxon>Dreissenidae</taxon>
        <taxon>Dreissena</taxon>
    </lineage>
</organism>
<dbReference type="Proteomes" id="UP000828390">
    <property type="component" value="Unassembled WGS sequence"/>
</dbReference>
<proteinExistence type="predicted"/>
<name>A0A9D4CWT2_DREPO</name>
<feature type="region of interest" description="Disordered" evidence="1">
    <location>
        <begin position="28"/>
        <end position="92"/>
    </location>
</feature>
<dbReference type="EMBL" id="JAIWYP010000011">
    <property type="protein sequence ID" value="KAH3734971.1"/>
    <property type="molecule type" value="Genomic_DNA"/>
</dbReference>
<reference evidence="2" key="1">
    <citation type="journal article" date="2019" name="bioRxiv">
        <title>The Genome of the Zebra Mussel, Dreissena polymorpha: A Resource for Invasive Species Research.</title>
        <authorList>
            <person name="McCartney M.A."/>
            <person name="Auch B."/>
            <person name="Kono T."/>
            <person name="Mallez S."/>
            <person name="Zhang Y."/>
            <person name="Obille A."/>
            <person name="Becker A."/>
            <person name="Abrahante J.E."/>
            <person name="Garbe J."/>
            <person name="Badalamenti J.P."/>
            <person name="Herman A."/>
            <person name="Mangelson H."/>
            <person name="Liachko I."/>
            <person name="Sullivan S."/>
            <person name="Sone E.D."/>
            <person name="Koren S."/>
            <person name="Silverstein K.A.T."/>
            <person name="Beckman K.B."/>
            <person name="Gohl D.M."/>
        </authorList>
    </citation>
    <scope>NUCLEOTIDE SEQUENCE</scope>
    <source>
        <strain evidence="2">Duluth1</strain>
        <tissue evidence="2">Whole animal</tissue>
    </source>
</reference>
<protein>
    <submittedName>
        <fullName evidence="2">Uncharacterized protein</fullName>
    </submittedName>
</protein>
<evidence type="ECO:0000313" key="2">
    <source>
        <dbReference type="EMBL" id="KAH3734971.1"/>
    </source>
</evidence>
<comment type="caution">
    <text evidence="2">The sequence shown here is derived from an EMBL/GenBank/DDBJ whole genome shotgun (WGS) entry which is preliminary data.</text>
</comment>
<dbReference type="AlphaFoldDB" id="A0A9D4CWT2"/>
<feature type="compositionally biased region" description="Acidic residues" evidence="1">
    <location>
        <begin position="75"/>
        <end position="92"/>
    </location>
</feature>